<organism evidence="2 3">
    <name type="scientific">Trichogramma brassicae</name>
    <dbReference type="NCBI Taxonomy" id="86971"/>
    <lineage>
        <taxon>Eukaryota</taxon>
        <taxon>Metazoa</taxon>
        <taxon>Ecdysozoa</taxon>
        <taxon>Arthropoda</taxon>
        <taxon>Hexapoda</taxon>
        <taxon>Insecta</taxon>
        <taxon>Pterygota</taxon>
        <taxon>Neoptera</taxon>
        <taxon>Endopterygota</taxon>
        <taxon>Hymenoptera</taxon>
        <taxon>Apocrita</taxon>
        <taxon>Proctotrupomorpha</taxon>
        <taxon>Chalcidoidea</taxon>
        <taxon>Trichogrammatidae</taxon>
        <taxon>Trichogramma</taxon>
    </lineage>
</organism>
<protein>
    <submittedName>
        <fullName evidence="2">Uncharacterized protein</fullName>
    </submittedName>
</protein>
<evidence type="ECO:0000313" key="3">
    <source>
        <dbReference type="Proteomes" id="UP000479190"/>
    </source>
</evidence>
<dbReference type="AlphaFoldDB" id="A0A6H5IAN3"/>
<name>A0A6H5IAN3_9HYME</name>
<proteinExistence type="predicted"/>
<sequence length="188" mass="21225">MPLTKDKSGRGTKITKRKLYGSQKSPTYRPFKVPITTNKTTLSQRQAVQKNKESEDHLNNPNSEPADKQVPKATIENAKITDLDIIRVAVSRFFSNINKKDPPSQDPLENIINNSYMEISSKLNDLPPLKPEARTHKAGDRRGAQDSHDEVRSENHTPKMKLPRQHGPLPDGDRSENHTHKMALGSEF</sequence>
<feature type="region of interest" description="Disordered" evidence="1">
    <location>
        <begin position="1"/>
        <end position="74"/>
    </location>
</feature>
<reference evidence="2 3" key="1">
    <citation type="submission" date="2020-02" db="EMBL/GenBank/DDBJ databases">
        <authorList>
            <person name="Ferguson B K."/>
        </authorList>
    </citation>
    <scope>NUCLEOTIDE SEQUENCE [LARGE SCALE GENOMIC DNA]</scope>
</reference>
<dbReference type="EMBL" id="CADCXV010000769">
    <property type="protein sequence ID" value="CAB0035063.1"/>
    <property type="molecule type" value="Genomic_DNA"/>
</dbReference>
<accession>A0A6H5IAN3</accession>
<feature type="compositionally biased region" description="Polar residues" evidence="1">
    <location>
        <begin position="35"/>
        <end position="49"/>
    </location>
</feature>
<keyword evidence="3" id="KW-1185">Reference proteome</keyword>
<dbReference type="Proteomes" id="UP000479190">
    <property type="component" value="Unassembled WGS sequence"/>
</dbReference>
<feature type="compositionally biased region" description="Basic and acidic residues" evidence="1">
    <location>
        <begin position="131"/>
        <end position="157"/>
    </location>
</feature>
<feature type="region of interest" description="Disordered" evidence="1">
    <location>
        <begin position="122"/>
        <end position="188"/>
    </location>
</feature>
<gene>
    <name evidence="2" type="ORF">TBRA_LOCUS6961</name>
</gene>
<evidence type="ECO:0000313" key="2">
    <source>
        <dbReference type="EMBL" id="CAB0035063.1"/>
    </source>
</evidence>
<evidence type="ECO:0000256" key="1">
    <source>
        <dbReference type="SAM" id="MobiDB-lite"/>
    </source>
</evidence>